<organism evidence="7 8">
    <name type="scientific">Galendromus occidentalis</name>
    <name type="common">western predatory mite</name>
    <dbReference type="NCBI Taxonomy" id="34638"/>
    <lineage>
        <taxon>Eukaryota</taxon>
        <taxon>Metazoa</taxon>
        <taxon>Ecdysozoa</taxon>
        <taxon>Arthropoda</taxon>
        <taxon>Chelicerata</taxon>
        <taxon>Arachnida</taxon>
        <taxon>Acari</taxon>
        <taxon>Parasitiformes</taxon>
        <taxon>Mesostigmata</taxon>
        <taxon>Gamasina</taxon>
        <taxon>Phytoseioidea</taxon>
        <taxon>Phytoseiidae</taxon>
        <taxon>Typhlodrominae</taxon>
        <taxon>Galendromus</taxon>
    </lineage>
</organism>
<accession>A0AAJ6QXW3</accession>
<evidence type="ECO:0000256" key="5">
    <source>
        <dbReference type="RuleBase" id="RU364054"/>
    </source>
</evidence>
<dbReference type="GeneID" id="100902186"/>
<dbReference type="InterPro" id="IPR015659">
    <property type="entry name" value="Proline_oxidase"/>
</dbReference>
<dbReference type="CTD" id="33117"/>
<comment type="pathway">
    <text evidence="1">Amino-acid degradation; L-proline degradation into L-glutamate; L-glutamate from L-proline: step 1/2.</text>
</comment>
<sequence length="605" mass="69340">MLRAGVSMRSAVALRAHPGLPPVGFPVRRHIRSSCSSAQKLEVDLKFEDGKEAFKSKTTTELLRAYFVLKLSSVDYIVNHNRQLMSLGQKFLGKKLFHALMKRTFYGHFVGGESENAIKPTLERLRRFGVKSILDYSAEEDLSEERAREIEMASTISAAPSDSVDIDTPSENEDVASELAQFKPQKKFADPRRFQPTARTYFYLSEAQCEKNVEIFLKSIDAVAGTTQGTGLAAIKMTALGRPQLLMQLSEVIIHTRKLFRDVTGKEKLMALEQVTPEQIDERLHIDKDHEEYQKFLSGMDYDKKGLMNLFTWSGLVDTRGMISDIFKVPNLRTGKMEPIISALTEDEEEMFRNMMRRVNTIARHAESTGVRVMVDAEQTYFQPAISRLTTELMRKYNKTKPIVFNTYQCYLKDAFDCVQRDVELSKRQNFYFSAKLVRGAYMEQERLRAKTVGYPDPINDSYEATNEMYHKVLDYLLQEIVKSGKSGRVSVMCATHNENTVRYVVRRMKELGIGRSERLVCFGQLLGMCDQVSFPLGQAGYSVYKYVPYGPVDEVMPYLSRRAVENNSLLKKVSKELDMLRKEIFRRAKQGEWRHLPSEELMTA</sequence>
<comment type="catalytic activity">
    <reaction evidence="5">
        <text>L-proline + a quinone = (S)-1-pyrroline-5-carboxylate + a quinol + H(+)</text>
        <dbReference type="Rhea" id="RHEA:23784"/>
        <dbReference type="ChEBI" id="CHEBI:15378"/>
        <dbReference type="ChEBI" id="CHEBI:17388"/>
        <dbReference type="ChEBI" id="CHEBI:24646"/>
        <dbReference type="ChEBI" id="CHEBI:60039"/>
        <dbReference type="ChEBI" id="CHEBI:132124"/>
        <dbReference type="EC" id="1.5.5.2"/>
    </reaction>
</comment>
<dbReference type="InterPro" id="IPR029041">
    <property type="entry name" value="FAD-linked_oxidoreductase-like"/>
</dbReference>
<dbReference type="PANTHER" id="PTHR13914">
    <property type="entry name" value="PROLINE OXIDASE"/>
    <property type="match status" value="1"/>
</dbReference>
<evidence type="ECO:0000259" key="6">
    <source>
        <dbReference type="Pfam" id="PF01619"/>
    </source>
</evidence>
<keyword evidence="5" id="KW-0285">Flavoprotein</keyword>
<feature type="domain" description="Proline dehydrogenase" evidence="6">
    <location>
        <begin position="120"/>
        <end position="575"/>
    </location>
</feature>
<protein>
    <recommendedName>
        <fullName evidence="5">Proline dehydrogenase</fullName>
        <ecNumber evidence="5">1.5.5.2</ecNumber>
    </recommendedName>
</protein>
<keyword evidence="5" id="KW-0274">FAD</keyword>
<dbReference type="KEGG" id="goe:100902186"/>
<evidence type="ECO:0000256" key="2">
    <source>
        <dbReference type="ARBA" id="ARBA00005869"/>
    </source>
</evidence>
<dbReference type="Pfam" id="PF01619">
    <property type="entry name" value="Pro_dh"/>
    <property type="match status" value="1"/>
</dbReference>
<dbReference type="EC" id="1.5.5.2" evidence="5"/>
<comment type="cofactor">
    <cofactor evidence="5">
        <name>FAD</name>
        <dbReference type="ChEBI" id="CHEBI:57692"/>
    </cofactor>
</comment>
<dbReference type="AlphaFoldDB" id="A0AAJ6QXW3"/>
<dbReference type="InterPro" id="IPR002872">
    <property type="entry name" value="Proline_DH_dom"/>
</dbReference>
<evidence type="ECO:0000313" key="7">
    <source>
        <dbReference type="Proteomes" id="UP000694867"/>
    </source>
</evidence>
<keyword evidence="3 5" id="KW-0560">Oxidoreductase</keyword>
<evidence type="ECO:0000313" key="8">
    <source>
        <dbReference type="RefSeq" id="XP_003747391.1"/>
    </source>
</evidence>
<dbReference type="Gene3D" id="3.20.20.220">
    <property type="match status" value="2"/>
</dbReference>
<dbReference type="FunFam" id="3.20.20.220:FF:000012">
    <property type="entry name" value="Proline dehydrogenase"/>
    <property type="match status" value="1"/>
</dbReference>
<evidence type="ECO:0000256" key="3">
    <source>
        <dbReference type="ARBA" id="ARBA00023002"/>
    </source>
</evidence>
<gene>
    <name evidence="8" type="primary">LOC100902186</name>
</gene>
<evidence type="ECO:0000256" key="4">
    <source>
        <dbReference type="ARBA" id="ARBA00023062"/>
    </source>
</evidence>
<dbReference type="SUPFAM" id="SSF51730">
    <property type="entry name" value="FAD-linked oxidoreductase"/>
    <property type="match status" value="1"/>
</dbReference>
<dbReference type="Proteomes" id="UP000694867">
    <property type="component" value="Unplaced"/>
</dbReference>
<dbReference type="RefSeq" id="XP_003747391.1">
    <property type="nucleotide sequence ID" value="XM_003747343.2"/>
</dbReference>
<dbReference type="GO" id="GO:0071949">
    <property type="term" value="F:FAD binding"/>
    <property type="evidence" value="ECO:0007669"/>
    <property type="project" value="TreeGrafter"/>
</dbReference>
<proteinExistence type="inferred from homology"/>
<dbReference type="GO" id="GO:0005739">
    <property type="term" value="C:mitochondrion"/>
    <property type="evidence" value="ECO:0007669"/>
    <property type="project" value="TreeGrafter"/>
</dbReference>
<dbReference type="GO" id="GO:0004657">
    <property type="term" value="F:proline dehydrogenase activity"/>
    <property type="evidence" value="ECO:0007669"/>
    <property type="project" value="UniProtKB-EC"/>
</dbReference>
<comment type="similarity">
    <text evidence="2 5">Belongs to the proline oxidase family.</text>
</comment>
<name>A0AAJ6QXW3_9ACAR</name>
<keyword evidence="4 5" id="KW-0642">Proline metabolism</keyword>
<keyword evidence="7" id="KW-1185">Reference proteome</keyword>
<reference evidence="8" key="1">
    <citation type="submission" date="2025-08" db="UniProtKB">
        <authorList>
            <consortium name="RefSeq"/>
        </authorList>
    </citation>
    <scope>IDENTIFICATION</scope>
</reference>
<evidence type="ECO:0000256" key="1">
    <source>
        <dbReference type="ARBA" id="ARBA00004739"/>
    </source>
</evidence>
<comment type="function">
    <text evidence="5">Converts proline to delta-1-pyrroline-5-carboxylate.</text>
</comment>
<dbReference type="GO" id="GO:0010133">
    <property type="term" value="P:L-proline catabolic process to L-glutamate"/>
    <property type="evidence" value="ECO:0007669"/>
    <property type="project" value="TreeGrafter"/>
</dbReference>
<dbReference type="PANTHER" id="PTHR13914:SF0">
    <property type="entry name" value="PROLINE DEHYDROGENASE 1, MITOCHONDRIAL"/>
    <property type="match status" value="1"/>
</dbReference>